<gene>
    <name evidence="1" type="ORF">BKCO1_4500095</name>
</gene>
<dbReference type="GeneID" id="31016521"/>
<accession>A0A1J9QRX5</accession>
<organism evidence="1 2">
    <name type="scientific">Diplodia corticola</name>
    <dbReference type="NCBI Taxonomy" id="236234"/>
    <lineage>
        <taxon>Eukaryota</taxon>
        <taxon>Fungi</taxon>
        <taxon>Dikarya</taxon>
        <taxon>Ascomycota</taxon>
        <taxon>Pezizomycotina</taxon>
        <taxon>Dothideomycetes</taxon>
        <taxon>Dothideomycetes incertae sedis</taxon>
        <taxon>Botryosphaeriales</taxon>
        <taxon>Botryosphaeriaceae</taxon>
        <taxon>Diplodia</taxon>
    </lineage>
</organism>
<dbReference type="Proteomes" id="UP000183809">
    <property type="component" value="Unassembled WGS sequence"/>
</dbReference>
<dbReference type="EMBL" id="MNUE01000045">
    <property type="protein sequence ID" value="OJD31702.1"/>
    <property type="molecule type" value="Genomic_DNA"/>
</dbReference>
<dbReference type="GO" id="GO:0004519">
    <property type="term" value="F:endonuclease activity"/>
    <property type="evidence" value="ECO:0007669"/>
    <property type="project" value="UniProtKB-KW"/>
</dbReference>
<sequence>MNVARNISPAQQHNLAVDRGRLNDMFDMFASTDDANIDKETFHCNPEEYIRSVSRQAGHQLHRQAREYGGRLWAIWTEQLTQDVVKQHKQRARELRTTVSAQYYLQHEVLVVFAMNSSSCIDHLLLYYKPWCLFEKEAGSAIVSNICIPLATFVRNLRFVLLPNDHKQLQHTVESQSCNVAPVPFRKSLFQMLMEEGRECTLLESCHRMVSGIGEFTDKTFYNSNLKFKYQADSADSVQLWNTMKEILRGMEENGLWDGKKRRFMINASTNVTPVRRP</sequence>
<keyword evidence="1" id="KW-0378">Hydrolase</keyword>
<dbReference type="AlphaFoldDB" id="A0A1J9QRX5"/>
<keyword evidence="2" id="KW-1185">Reference proteome</keyword>
<dbReference type="OrthoDB" id="3946766at2759"/>
<dbReference type="RefSeq" id="XP_020127962.1">
    <property type="nucleotide sequence ID" value="XM_020276260.1"/>
</dbReference>
<name>A0A1J9QRX5_9PEZI</name>
<protein>
    <submittedName>
        <fullName evidence="1">Splicing endonuclease positive effector</fullName>
    </submittedName>
</protein>
<evidence type="ECO:0000313" key="1">
    <source>
        <dbReference type="EMBL" id="OJD31702.1"/>
    </source>
</evidence>
<dbReference type="InterPro" id="IPR027417">
    <property type="entry name" value="P-loop_NTPase"/>
</dbReference>
<keyword evidence="1" id="KW-0255">Endonuclease</keyword>
<evidence type="ECO:0000313" key="2">
    <source>
        <dbReference type="Proteomes" id="UP000183809"/>
    </source>
</evidence>
<dbReference type="STRING" id="236234.A0A1J9QRX5"/>
<proteinExistence type="predicted"/>
<keyword evidence="1" id="KW-0540">Nuclease</keyword>
<dbReference type="Gene3D" id="3.40.50.300">
    <property type="entry name" value="P-loop containing nucleotide triphosphate hydrolases"/>
    <property type="match status" value="1"/>
</dbReference>
<reference evidence="1 2" key="1">
    <citation type="submission" date="2016-10" db="EMBL/GenBank/DDBJ databases">
        <title>Proteomics and genomics reveal pathogen-plant mechanisms compatible with a hemibiotrophic lifestyle of Diplodia corticola.</title>
        <authorList>
            <person name="Fernandes I."/>
            <person name="De Jonge R."/>
            <person name="Van De Peer Y."/>
            <person name="Devreese B."/>
            <person name="Alves A."/>
            <person name="Esteves A.C."/>
        </authorList>
    </citation>
    <scope>NUCLEOTIDE SEQUENCE [LARGE SCALE GENOMIC DNA]</scope>
    <source>
        <strain evidence="1 2">CBS 112549</strain>
    </source>
</reference>
<comment type="caution">
    <text evidence="1">The sequence shown here is derived from an EMBL/GenBank/DDBJ whole genome shotgun (WGS) entry which is preliminary data.</text>
</comment>